<dbReference type="AlphaFoldDB" id="A0A0P0WT61"/>
<feature type="compositionally biased region" description="Basic and acidic residues" evidence="1">
    <location>
        <begin position="119"/>
        <end position="130"/>
    </location>
</feature>
<gene>
    <name evidence="2" type="ordered locus">Os06g0156650</name>
    <name evidence="2" type="ORF">OSNPB_060156650</name>
</gene>
<keyword evidence="3" id="KW-1185">Reference proteome</keyword>
<reference evidence="3" key="1">
    <citation type="journal article" date="2005" name="Nature">
        <title>The map-based sequence of the rice genome.</title>
        <authorList>
            <consortium name="International rice genome sequencing project (IRGSP)"/>
            <person name="Matsumoto T."/>
            <person name="Wu J."/>
            <person name="Kanamori H."/>
            <person name="Katayose Y."/>
            <person name="Fujisawa M."/>
            <person name="Namiki N."/>
            <person name="Mizuno H."/>
            <person name="Yamamoto K."/>
            <person name="Antonio B.A."/>
            <person name="Baba T."/>
            <person name="Sakata K."/>
            <person name="Nagamura Y."/>
            <person name="Aoki H."/>
            <person name="Arikawa K."/>
            <person name="Arita K."/>
            <person name="Bito T."/>
            <person name="Chiden Y."/>
            <person name="Fujitsuka N."/>
            <person name="Fukunaka R."/>
            <person name="Hamada M."/>
            <person name="Harada C."/>
            <person name="Hayashi A."/>
            <person name="Hijishita S."/>
            <person name="Honda M."/>
            <person name="Hosokawa S."/>
            <person name="Ichikawa Y."/>
            <person name="Idonuma A."/>
            <person name="Iijima M."/>
            <person name="Ikeda M."/>
            <person name="Ikeno M."/>
            <person name="Ito K."/>
            <person name="Ito S."/>
            <person name="Ito T."/>
            <person name="Ito Y."/>
            <person name="Ito Y."/>
            <person name="Iwabuchi A."/>
            <person name="Kamiya K."/>
            <person name="Karasawa W."/>
            <person name="Kurita K."/>
            <person name="Katagiri S."/>
            <person name="Kikuta A."/>
            <person name="Kobayashi H."/>
            <person name="Kobayashi N."/>
            <person name="Machita K."/>
            <person name="Maehara T."/>
            <person name="Masukawa M."/>
            <person name="Mizubayashi T."/>
            <person name="Mukai Y."/>
            <person name="Nagasaki H."/>
            <person name="Nagata Y."/>
            <person name="Naito S."/>
            <person name="Nakashima M."/>
            <person name="Nakama Y."/>
            <person name="Nakamichi Y."/>
            <person name="Nakamura M."/>
            <person name="Meguro A."/>
            <person name="Negishi M."/>
            <person name="Ohta I."/>
            <person name="Ohta T."/>
            <person name="Okamoto M."/>
            <person name="Ono N."/>
            <person name="Saji S."/>
            <person name="Sakaguchi M."/>
            <person name="Sakai K."/>
            <person name="Shibata M."/>
            <person name="Shimokawa T."/>
            <person name="Song J."/>
            <person name="Takazaki Y."/>
            <person name="Terasawa K."/>
            <person name="Tsugane M."/>
            <person name="Tsuji K."/>
            <person name="Ueda S."/>
            <person name="Waki K."/>
            <person name="Yamagata H."/>
            <person name="Yamamoto M."/>
            <person name="Yamamoto S."/>
            <person name="Yamane H."/>
            <person name="Yoshiki S."/>
            <person name="Yoshihara R."/>
            <person name="Yukawa K."/>
            <person name="Zhong H."/>
            <person name="Yano M."/>
            <person name="Yuan Q."/>
            <person name="Ouyang S."/>
            <person name="Liu J."/>
            <person name="Jones K.M."/>
            <person name="Gansberger K."/>
            <person name="Moffat K."/>
            <person name="Hill J."/>
            <person name="Bera J."/>
            <person name="Fadrosh D."/>
            <person name="Jin S."/>
            <person name="Johri S."/>
            <person name="Kim M."/>
            <person name="Overton L."/>
            <person name="Reardon M."/>
            <person name="Tsitrin T."/>
            <person name="Vuong H."/>
            <person name="Weaver B."/>
            <person name="Ciecko A."/>
            <person name="Tallon L."/>
            <person name="Jackson J."/>
            <person name="Pai G."/>
            <person name="Aken S.V."/>
            <person name="Utterback T."/>
            <person name="Reidmuller S."/>
            <person name="Feldblyum T."/>
            <person name="Hsiao J."/>
            <person name="Zismann V."/>
            <person name="Iobst S."/>
            <person name="de Vazeille A.R."/>
            <person name="Buell C.R."/>
            <person name="Ying K."/>
            <person name="Li Y."/>
            <person name="Lu T."/>
            <person name="Huang Y."/>
            <person name="Zhao Q."/>
            <person name="Feng Q."/>
            <person name="Zhang L."/>
            <person name="Zhu J."/>
            <person name="Weng Q."/>
            <person name="Mu J."/>
            <person name="Lu Y."/>
            <person name="Fan D."/>
            <person name="Liu Y."/>
            <person name="Guan J."/>
            <person name="Zhang Y."/>
            <person name="Yu S."/>
            <person name="Liu X."/>
            <person name="Zhang Y."/>
            <person name="Hong G."/>
            <person name="Han B."/>
            <person name="Choisne N."/>
            <person name="Demange N."/>
            <person name="Orjeda G."/>
            <person name="Samain S."/>
            <person name="Cattolico L."/>
            <person name="Pelletier E."/>
            <person name="Couloux A."/>
            <person name="Segurens B."/>
            <person name="Wincker P."/>
            <person name="D'Hont A."/>
            <person name="Scarpelli C."/>
            <person name="Weissenbach J."/>
            <person name="Salanoubat M."/>
            <person name="Quetier F."/>
            <person name="Yu Y."/>
            <person name="Kim H.R."/>
            <person name="Rambo T."/>
            <person name="Currie J."/>
            <person name="Collura K."/>
            <person name="Luo M."/>
            <person name="Yang T."/>
            <person name="Ammiraju J.S.S."/>
            <person name="Engler F."/>
            <person name="Soderlund C."/>
            <person name="Wing R.A."/>
            <person name="Palmer L.E."/>
            <person name="de la Bastide M."/>
            <person name="Spiegel L."/>
            <person name="Nascimento L."/>
            <person name="Zutavern T."/>
            <person name="O'Shaughnessy A."/>
            <person name="Dike S."/>
            <person name="Dedhia N."/>
            <person name="Preston R."/>
            <person name="Balija V."/>
            <person name="McCombie W.R."/>
            <person name="Chow T."/>
            <person name="Chen H."/>
            <person name="Chung M."/>
            <person name="Chen C."/>
            <person name="Shaw J."/>
            <person name="Wu H."/>
            <person name="Hsiao K."/>
            <person name="Chao Y."/>
            <person name="Chu M."/>
            <person name="Cheng C."/>
            <person name="Hour A."/>
            <person name="Lee P."/>
            <person name="Lin S."/>
            <person name="Lin Y."/>
            <person name="Liou J."/>
            <person name="Liu S."/>
            <person name="Hsing Y."/>
            <person name="Raghuvanshi S."/>
            <person name="Mohanty A."/>
            <person name="Bharti A.K."/>
            <person name="Gaur A."/>
            <person name="Gupta V."/>
            <person name="Kumar D."/>
            <person name="Ravi V."/>
            <person name="Vij S."/>
            <person name="Kapur A."/>
            <person name="Khurana P."/>
            <person name="Khurana P."/>
            <person name="Khurana J.P."/>
            <person name="Tyagi A.K."/>
            <person name="Gaikwad K."/>
            <person name="Singh A."/>
            <person name="Dalal V."/>
            <person name="Srivastava S."/>
            <person name="Dixit A."/>
            <person name="Pal A.K."/>
            <person name="Ghazi I.A."/>
            <person name="Yadav M."/>
            <person name="Pandit A."/>
            <person name="Bhargava A."/>
            <person name="Sureshbabu K."/>
            <person name="Batra K."/>
            <person name="Sharma T.R."/>
            <person name="Mohapatra T."/>
            <person name="Singh N.K."/>
            <person name="Messing J."/>
            <person name="Nelson A.B."/>
            <person name="Fuks G."/>
            <person name="Kavchok S."/>
            <person name="Keizer G."/>
            <person name="Linton E."/>
            <person name="Llaca V."/>
            <person name="Song R."/>
            <person name="Tanyolac B."/>
            <person name="Young S."/>
            <person name="Ho-Il K."/>
            <person name="Hahn J.H."/>
            <person name="Sangsakoo G."/>
            <person name="Vanavichit A."/>
            <person name="de Mattos Luiz.A.T."/>
            <person name="Zimmer P.D."/>
            <person name="Malone G."/>
            <person name="Dellagostin O."/>
            <person name="de Oliveira A.C."/>
            <person name="Bevan M."/>
            <person name="Bancroft I."/>
            <person name="Minx P."/>
            <person name="Cordum H."/>
            <person name="Wilson R."/>
            <person name="Cheng Z."/>
            <person name="Jin W."/>
            <person name="Jiang J."/>
            <person name="Leong S.A."/>
            <person name="Iwama H."/>
            <person name="Gojobori T."/>
            <person name="Itoh T."/>
            <person name="Niimura Y."/>
            <person name="Fujii Y."/>
            <person name="Habara T."/>
            <person name="Sakai H."/>
            <person name="Sato Y."/>
            <person name="Wilson G."/>
            <person name="Kumar K."/>
            <person name="McCouch S."/>
            <person name="Juretic N."/>
            <person name="Hoen D."/>
            <person name="Wright S."/>
            <person name="Bruskiewich R."/>
            <person name="Bureau T."/>
            <person name="Miyao A."/>
            <person name="Hirochika H."/>
            <person name="Nishikawa T."/>
            <person name="Kadowaki K."/>
            <person name="Sugiura M."/>
            <person name="Burr B."/>
            <person name="Sasaki T."/>
        </authorList>
    </citation>
    <scope>NUCLEOTIDE SEQUENCE [LARGE SCALE GENOMIC DNA]</scope>
    <source>
        <strain evidence="3">cv. Nipponbare</strain>
    </source>
</reference>
<reference evidence="2 3" key="2">
    <citation type="journal article" date="2013" name="Plant Cell Physiol.">
        <title>Rice Annotation Project Database (RAP-DB): an integrative and interactive database for rice genomics.</title>
        <authorList>
            <person name="Sakai H."/>
            <person name="Lee S.S."/>
            <person name="Tanaka T."/>
            <person name="Numa H."/>
            <person name="Kim J."/>
            <person name="Kawahara Y."/>
            <person name="Wakimoto H."/>
            <person name="Yang C.C."/>
            <person name="Iwamoto M."/>
            <person name="Abe T."/>
            <person name="Yamada Y."/>
            <person name="Muto A."/>
            <person name="Inokuchi H."/>
            <person name="Ikemura T."/>
            <person name="Matsumoto T."/>
            <person name="Sasaki T."/>
            <person name="Itoh T."/>
        </authorList>
    </citation>
    <scope>NUCLEOTIDE SEQUENCE [LARGE SCALE GENOMIC DNA]</scope>
    <source>
        <strain evidence="3">cv. Nipponbare</strain>
    </source>
</reference>
<organism evidence="2 3">
    <name type="scientific">Oryza sativa subsp. japonica</name>
    <name type="common">Rice</name>
    <dbReference type="NCBI Taxonomy" id="39947"/>
    <lineage>
        <taxon>Eukaryota</taxon>
        <taxon>Viridiplantae</taxon>
        <taxon>Streptophyta</taxon>
        <taxon>Embryophyta</taxon>
        <taxon>Tracheophyta</taxon>
        <taxon>Spermatophyta</taxon>
        <taxon>Magnoliopsida</taxon>
        <taxon>Liliopsida</taxon>
        <taxon>Poales</taxon>
        <taxon>Poaceae</taxon>
        <taxon>BOP clade</taxon>
        <taxon>Oryzoideae</taxon>
        <taxon>Oryzeae</taxon>
        <taxon>Oryzinae</taxon>
        <taxon>Oryza</taxon>
        <taxon>Oryza sativa</taxon>
    </lineage>
</organism>
<evidence type="ECO:0000313" key="2">
    <source>
        <dbReference type="EMBL" id="BAS96244.1"/>
    </source>
</evidence>
<sequence length="196" mass="20400">MDAVPAQRRRRVGARVGSRHAAPRAVLVVVLPSSRPAARPQIRAKTVVGGGFDHVVDVGVEVGVHDASPGVLALEGGDLGLEEGVMAGGEGVEAGEAAVLVVVAGVGGAVQREVDGEAADGEHAGDDDVHGAQPDQLLHPLPDPVHDGAALPRRLLRRVPAEQLRVVVVAPELAEHEQRLGQVRLASCTHQQIRMR</sequence>
<evidence type="ECO:0000313" key="3">
    <source>
        <dbReference type="Proteomes" id="UP000059680"/>
    </source>
</evidence>
<reference evidence="2 3" key="3">
    <citation type="journal article" date="2013" name="Rice">
        <title>Improvement of the Oryza sativa Nipponbare reference genome using next generation sequence and optical map data.</title>
        <authorList>
            <person name="Kawahara Y."/>
            <person name="de la Bastide M."/>
            <person name="Hamilton J.P."/>
            <person name="Kanamori H."/>
            <person name="McCombie W.R."/>
            <person name="Ouyang S."/>
            <person name="Schwartz D.C."/>
            <person name="Tanaka T."/>
            <person name="Wu J."/>
            <person name="Zhou S."/>
            <person name="Childs K.L."/>
            <person name="Davidson R.M."/>
            <person name="Lin H."/>
            <person name="Quesada-Ocampo L."/>
            <person name="Vaillancourt B."/>
            <person name="Sakai H."/>
            <person name="Lee S.S."/>
            <person name="Kim J."/>
            <person name="Numa H."/>
            <person name="Itoh T."/>
            <person name="Buell C.R."/>
            <person name="Matsumoto T."/>
        </authorList>
    </citation>
    <scope>NUCLEOTIDE SEQUENCE [LARGE SCALE GENOMIC DNA]</scope>
    <source>
        <strain evidence="3">cv. Nipponbare</strain>
    </source>
</reference>
<dbReference type="EMBL" id="AP014962">
    <property type="protein sequence ID" value="BAS96244.1"/>
    <property type="molecule type" value="Genomic_DNA"/>
</dbReference>
<dbReference type="Gramene" id="Os06t0156650-00">
    <property type="protein sequence ID" value="Os06t0156650-00"/>
    <property type="gene ID" value="Os06g0156650"/>
</dbReference>
<evidence type="ECO:0000256" key="1">
    <source>
        <dbReference type="SAM" id="MobiDB-lite"/>
    </source>
</evidence>
<dbReference type="PaxDb" id="39947-A0A0P0WT61"/>
<protein>
    <submittedName>
        <fullName evidence="2">Os06g0156650 protein</fullName>
    </submittedName>
</protein>
<dbReference type="InParanoid" id="A0A0P0WT61"/>
<name>A0A0P0WT61_ORYSJ</name>
<dbReference type="Proteomes" id="UP000059680">
    <property type="component" value="Chromosome 6"/>
</dbReference>
<accession>A0A0P0WT61</accession>
<feature type="region of interest" description="Disordered" evidence="1">
    <location>
        <begin position="119"/>
        <end position="139"/>
    </location>
</feature>
<proteinExistence type="predicted"/>